<keyword evidence="2" id="KW-1185">Reference proteome</keyword>
<protein>
    <submittedName>
        <fullName evidence="1">Uncharacterized protein</fullName>
    </submittedName>
</protein>
<evidence type="ECO:0000313" key="1">
    <source>
        <dbReference type="EMBL" id="TMS39118.1"/>
    </source>
</evidence>
<reference evidence="1 2" key="2">
    <citation type="journal article" date="2019" name="G3 (Bethesda)">
        <title>Hybrid Assembly of the Genome of the Entomopathogenic Nematode Steinernema carpocapsae Identifies the X-Chromosome.</title>
        <authorList>
            <person name="Serra L."/>
            <person name="Macchietto M."/>
            <person name="Macias-Munoz A."/>
            <person name="McGill C.J."/>
            <person name="Rodriguez I.M."/>
            <person name="Rodriguez B."/>
            <person name="Murad R."/>
            <person name="Mortazavi A."/>
        </authorList>
    </citation>
    <scope>NUCLEOTIDE SEQUENCE [LARGE SCALE GENOMIC DNA]</scope>
    <source>
        <strain evidence="1 2">ALL</strain>
    </source>
</reference>
<name>A0A4U8V584_STECR</name>
<dbReference type="AlphaFoldDB" id="A0A4U8V584"/>
<evidence type="ECO:0000313" key="2">
    <source>
        <dbReference type="Proteomes" id="UP000298663"/>
    </source>
</evidence>
<organism evidence="1 2">
    <name type="scientific">Steinernema carpocapsae</name>
    <name type="common">Entomopathogenic nematode</name>
    <dbReference type="NCBI Taxonomy" id="34508"/>
    <lineage>
        <taxon>Eukaryota</taxon>
        <taxon>Metazoa</taxon>
        <taxon>Ecdysozoa</taxon>
        <taxon>Nematoda</taxon>
        <taxon>Chromadorea</taxon>
        <taxon>Rhabditida</taxon>
        <taxon>Tylenchina</taxon>
        <taxon>Panagrolaimomorpha</taxon>
        <taxon>Strongyloidoidea</taxon>
        <taxon>Steinernematidae</taxon>
        <taxon>Steinernema</taxon>
    </lineage>
</organism>
<proteinExistence type="predicted"/>
<gene>
    <name evidence="1" type="ORF">L596_005692</name>
</gene>
<sequence length="175" mass="19980">MIEALVILVRSASSDSCLSSTLGSDSCFRKELYQGFSQNCTEHWFLVQMVHRRFASVKCRPFRIWVSVPELDNVKAPQNKKAFRRSVTSSQRTATIPICEPLHIFVTPGPSTEAQLSRHIDRKVVDDLPEETVATLIQQNIENALHEFAVYWAHLLLNMKQLAEATHLPLTWQSF</sequence>
<accession>A0A4U8V584</accession>
<comment type="caution">
    <text evidence="1">The sequence shown here is derived from an EMBL/GenBank/DDBJ whole genome shotgun (WGS) entry which is preliminary data.</text>
</comment>
<dbReference type="Proteomes" id="UP000298663">
    <property type="component" value="Unassembled WGS sequence"/>
</dbReference>
<dbReference type="EMBL" id="AZBU02000001">
    <property type="protein sequence ID" value="TMS39118.1"/>
    <property type="molecule type" value="Genomic_DNA"/>
</dbReference>
<reference evidence="1 2" key="1">
    <citation type="journal article" date="2015" name="Genome Biol.">
        <title>Comparative genomics of Steinernema reveals deeply conserved gene regulatory networks.</title>
        <authorList>
            <person name="Dillman A.R."/>
            <person name="Macchietto M."/>
            <person name="Porter C.F."/>
            <person name="Rogers A."/>
            <person name="Williams B."/>
            <person name="Antoshechkin I."/>
            <person name="Lee M.M."/>
            <person name="Goodwin Z."/>
            <person name="Lu X."/>
            <person name="Lewis E.E."/>
            <person name="Goodrich-Blair H."/>
            <person name="Stock S.P."/>
            <person name="Adams B.J."/>
            <person name="Sternberg P.W."/>
            <person name="Mortazavi A."/>
        </authorList>
    </citation>
    <scope>NUCLEOTIDE SEQUENCE [LARGE SCALE GENOMIC DNA]</scope>
    <source>
        <strain evidence="1 2">ALL</strain>
    </source>
</reference>